<evidence type="ECO:0000313" key="2">
    <source>
        <dbReference type="EMBL" id="VDO40097.1"/>
    </source>
</evidence>
<gene>
    <name evidence="2" type="ORF">BTMF_LOCUS11738</name>
</gene>
<reference evidence="4" key="1">
    <citation type="submission" date="2017-02" db="UniProtKB">
        <authorList>
            <consortium name="WormBaseParasite"/>
        </authorList>
    </citation>
    <scope>IDENTIFICATION</scope>
</reference>
<dbReference type="WBParaSite" id="BTMF_0001373901-mRNA-1">
    <property type="protein sequence ID" value="BTMF_0001373901-mRNA-1"/>
    <property type="gene ID" value="BTMF_0001373901"/>
</dbReference>
<evidence type="ECO:0000313" key="4">
    <source>
        <dbReference type="WBParaSite" id="BTMF_0001373901-mRNA-1"/>
    </source>
</evidence>
<protein>
    <submittedName>
        <fullName evidence="2 4">Uncharacterized protein</fullName>
    </submittedName>
</protein>
<evidence type="ECO:0000313" key="3">
    <source>
        <dbReference type="Proteomes" id="UP000280834"/>
    </source>
</evidence>
<sequence length="100" mass="11164">MGIGKNKLPISMSSNHKSLTQYLCYHHIYTNIWISEFTRKTENAASDGEGCCRCSYAEGHKYADDSNDISRNSTGNNIHDSDGTATRQWKDSGKTITLSK</sequence>
<feature type="compositionally biased region" description="Polar residues" evidence="1">
    <location>
        <begin position="69"/>
        <end position="87"/>
    </location>
</feature>
<accession>A0A0R3R152</accession>
<evidence type="ECO:0000256" key="1">
    <source>
        <dbReference type="SAM" id="MobiDB-lite"/>
    </source>
</evidence>
<proteinExistence type="predicted"/>
<reference evidence="2 3" key="2">
    <citation type="submission" date="2018-11" db="EMBL/GenBank/DDBJ databases">
        <authorList>
            <consortium name="Pathogen Informatics"/>
        </authorList>
    </citation>
    <scope>NUCLEOTIDE SEQUENCE [LARGE SCALE GENOMIC DNA]</scope>
</reference>
<dbReference type="AlphaFoldDB" id="A0A0R3R152"/>
<dbReference type="Proteomes" id="UP000280834">
    <property type="component" value="Unassembled WGS sequence"/>
</dbReference>
<keyword evidence="3" id="KW-1185">Reference proteome</keyword>
<feature type="region of interest" description="Disordered" evidence="1">
    <location>
        <begin position="65"/>
        <end position="100"/>
    </location>
</feature>
<dbReference type="EMBL" id="UZAG01018555">
    <property type="protein sequence ID" value="VDO40097.1"/>
    <property type="molecule type" value="Genomic_DNA"/>
</dbReference>
<organism evidence="4">
    <name type="scientific">Brugia timori</name>
    <dbReference type="NCBI Taxonomy" id="42155"/>
    <lineage>
        <taxon>Eukaryota</taxon>
        <taxon>Metazoa</taxon>
        <taxon>Ecdysozoa</taxon>
        <taxon>Nematoda</taxon>
        <taxon>Chromadorea</taxon>
        <taxon>Rhabditida</taxon>
        <taxon>Spirurina</taxon>
        <taxon>Spiruromorpha</taxon>
        <taxon>Filarioidea</taxon>
        <taxon>Onchocercidae</taxon>
        <taxon>Brugia</taxon>
    </lineage>
</organism>
<name>A0A0R3R152_9BILA</name>